<comment type="caution">
    <text evidence="2">The sequence shown here is derived from an EMBL/GenBank/DDBJ whole genome shotgun (WGS) entry which is preliminary data.</text>
</comment>
<evidence type="ECO:0000313" key="3">
    <source>
        <dbReference type="Proteomes" id="UP000789901"/>
    </source>
</evidence>
<reference evidence="2 3" key="1">
    <citation type="submission" date="2021-06" db="EMBL/GenBank/DDBJ databases">
        <authorList>
            <person name="Kallberg Y."/>
            <person name="Tangrot J."/>
            <person name="Rosling A."/>
        </authorList>
    </citation>
    <scope>NUCLEOTIDE SEQUENCE [LARGE SCALE GENOMIC DNA]</scope>
    <source>
        <strain evidence="2 3">120-4 pot B 10/14</strain>
    </source>
</reference>
<dbReference type="Proteomes" id="UP000789901">
    <property type="component" value="Unassembled WGS sequence"/>
</dbReference>
<keyword evidence="1" id="KW-0175">Coiled coil</keyword>
<protein>
    <submittedName>
        <fullName evidence="2">11584_t:CDS:1</fullName>
    </submittedName>
</protein>
<evidence type="ECO:0000256" key="1">
    <source>
        <dbReference type="SAM" id="Coils"/>
    </source>
</evidence>
<organism evidence="2 3">
    <name type="scientific">Gigaspora margarita</name>
    <dbReference type="NCBI Taxonomy" id="4874"/>
    <lineage>
        <taxon>Eukaryota</taxon>
        <taxon>Fungi</taxon>
        <taxon>Fungi incertae sedis</taxon>
        <taxon>Mucoromycota</taxon>
        <taxon>Glomeromycotina</taxon>
        <taxon>Glomeromycetes</taxon>
        <taxon>Diversisporales</taxon>
        <taxon>Gigasporaceae</taxon>
        <taxon>Gigaspora</taxon>
    </lineage>
</organism>
<dbReference type="PANTHER" id="PTHR35871">
    <property type="entry name" value="EXPRESSED PROTEIN"/>
    <property type="match status" value="1"/>
</dbReference>
<proteinExistence type="predicted"/>
<name>A0ABN7WGC7_GIGMA</name>
<feature type="non-terminal residue" evidence="2">
    <location>
        <position position="346"/>
    </location>
</feature>
<sequence>MQRIEERYNELKNQLRSLQNAKNELAKSQPYEVQRLISIFHYFGLLLDGKKKIYASEKIAETLWKDIRNTEYISRCIRGWSKDFLEQGILPRHQQRKHAKRESLLDNEDLKLAACTWLRSIPPKDRSPLALKKELETNIFPKLLGNDELSKKMEQYDGDEMENIILPERLEIWDTRHVLVTHDEVYFYTNDDNSFVWVEDKESMIKKKGQGSAIMVSDFLCPCHGPLRLTEADAKSENMVKQLREKAILIFNALHPGCIGMSTNHNAYALDALVCSRMTLYSKVEDKFKFKDGWYIRNYEKITQPMFFLDENDGIVKFKGIKKILEEQNMWTGQKLDCRRKEDDEK</sequence>
<evidence type="ECO:0000313" key="2">
    <source>
        <dbReference type="EMBL" id="CAG8830797.1"/>
    </source>
</evidence>
<dbReference type="PANTHER" id="PTHR35871:SF1">
    <property type="entry name" value="CXC1-LIKE CYSTEINE CLUSTER ASSOCIATED WITH KDZ TRANSPOSASES DOMAIN-CONTAINING PROTEIN"/>
    <property type="match status" value="1"/>
</dbReference>
<accession>A0ABN7WGC7</accession>
<feature type="coiled-coil region" evidence="1">
    <location>
        <begin position="1"/>
        <end position="28"/>
    </location>
</feature>
<keyword evidence="3" id="KW-1185">Reference proteome</keyword>
<gene>
    <name evidence="2" type="ORF">GMARGA_LOCUS30447</name>
</gene>
<dbReference type="EMBL" id="CAJVQB010042943">
    <property type="protein sequence ID" value="CAG8830797.1"/>
    <property type="molecule type" value="Genomic_DNA"/>
</dbReference>